<dbReference type="Pfam" id="PF01040">
    <property type="entry name" value="UbiA"/>
    <property type="match status" value="1"/>
</dbReference>
<evidence type="ECO:0000256" key="3">
    <source>
        <dbReference type="ARBA" id="ARBA00022692"/>
    </source>
</evidence>
<dbReference type="InterPro" id="IPR044878">
    <property type="entry name" value="UbiA_sf"/>
</dbReference>
<dbReference type="InterPro" id="IPR000537">
    <property type="entry name" value="UbiA_prenyltransferase"/>
</dbReference>
<dbReference type="EMBL" id="JALZWP010000001">
    <property type="protein sequence ID" value="MCL1627115.1"/>
    <property type="molecule type" value="Genomic_DNA"/>
</dbReference>
<keyword evidence="3 6" id="KW-0812">Transmembrane</keyword>
<dbReference type="CDD" id="cd13963">
    <property type="entry name" value="PT_UbiA_2"/>
    <property type="match status" value="1"/>
</dbReference>
<feature type="transmembrane region" description="Helical" evidence="6">
    <location>
        <begin position="242"/>
        <end position="260"/>
    </location>
</feature>
<keyword evidence="5 6" id="KW-0472">Membrane</keyword>
<evidence type="ECO:0000313" key="7">
    <source>
        <dbReference type="EMBL" id="MCL1627115.1"/>
    </source>
</evidence>
<keyword evidence="8" id="KW-1185">Reference proteome</keyword>
<evidence type="ECO:0000313" key="8">
    <source>
        <dbReference type="Proteomes" id="UP001202550"/>
    </source>
</evidence>
<name>A0ABT0LY59_9RHOB</name>
<keyword evidence="4 6" id="KW-1133">Transmembrane helix</keyword>
<feature type="transmembrane region" description="Helical" evidence="6">
    <location>
        <begin position="162"/>
        <end position="183"/>
    </location>
</feature>
<comment type="caution">
    <text evidence="7">The sequence shown here is derived from an EMBL/GenBank/DDBJ whole genome shotgun (WGS) entry which is preliminary data.</text>
</comment>
<evidence type="ECO:0000256" key="5">
    <source>
        <dbReference type="ARBA" id="ARBA00023136"/>
    </source>
</evidence>
<feature type="transmembrane region" description="Helical" evidence="6">
    <location>
        <begin position="122"/>
        <end position="142"/>
    </location>
</feature>
<keyword evidence="2" id="KW-1003">Cell membrane</keyword>
<feature type="transmembrane region" description="Helical" evidence="6">
    <location>
        <begin position="289"/>
        <end position="309"/>
    </location>
</feature>
<protein>
    <submittedName>
        <fullName evidence="7">UbiA family prenyltransferase</fullName>
    </submittedName>
</protein>
<comment type="subcellular location">
    <subcellularLocation>
        <location evidence="1">Membrane</location>
        <topology evidence="1">Multi-pass membrane protein</topology>
    </subcellularLocation>
</comment>
<dbReference type="Gene3D" id="1.10.357.140">
    <property type="entry name" value="UbiA prenyltransferase"/>
    <property type="match status" value="1"/>
</dbReference>
<dbReference type="NCBIfam" id="NF006088">
    <property type="entry name" value="PRK08238.1"/>
    <property type="match status" value="1"/>
</dbReference>
<dbReference type="Proteomes" id="UP001202550">
    <property type="component" value="Unassembled WGS sequence"/>
</dbReference>
<evidence type="ECO:0000256" key="6">
    <source>
        <dbReference type="SAM" id="Phobius"/>
    </source>
</evidence>
<reference evidence="7 8" key="1">
    <citation type="submission" date="2022-05" db="EMBL/GenBank/DDBJ databases">
        <title>Seasonal and diel survey of microbial diversity of the Tyrrhenian coast.</title>
        <authorList>
            <person name="Gattoni G."/>
            <person name="Corral P."/>
        </authorList>
    </citation>
    <scope>NUCLEOTIDE SEQUENCE [LARGE SCALE GENOMIC DNA]</scope>
    <source>
        <strain evidence="7 8">V10</strain>
    </source>
</reference>
<accession>A0ABT0LY59</accession>
<evidence type="ECO:0000256" key="4">
    <source>
        <dbReference type="ARBA" id="ARBA00022989"/>
    </source>
</evidence>
<proteinExistence type="predicted"/>
<feature type="transmembrane region" description="Helical" evidence="6">
    <location>
        <begin position="355"/>
        <end position="377"/>
    </location>
</feature>
<organism evidence="7 8">
    <name type="scientific">Roseinatronobacter domitianus</name>
    <dbReference type="NCBI Taxonomy" id="2940293"/>
    <lineage>
        <taxon>Bacteria</taxon>
        <taxon>Pseudomonadati</taxon>
        <taxon>Pseudomonadota</taxon>
        <taxon>Alphaproteobacteria</taxon>
        <taxon>Rhodobacterales</taxon>
        <taxon>Paracoccaceae</taxon>
        <taxon>Roseinatronobacter</taxon>
    </lineage>
</organism>
<gene>
    <name evidence="7" type="ORF">M3N55_00070</name>
</gene>
<dbReference type="RefSeq" id="WP_249055200.1">
    <property type="nucleotide sequence ID" value="NZ_JALZWP010000001.1"/>
</dbReference>
<evidence type="ECO:0000256" key="2">
    <source>
        <dbReference type="ARBA" id="ARBA00022475"/>
    </source>
</evidence>
<sequence>MPDGQADWLLSILNRKKRAGAICVALLRKPNEDKQALAARIGGIDHVAVIPDAQMRNLAPVLNAQLGVPHDARIERISPKPRAAGAQIVAAAFAAVRPHQWIKNLLVFVPLLAAHQINLAALGQALLAFLAFCAVASGVYLLNDLMDLGADRRHLRKRRRPFASGALPLNWAPGLLLGTLALGGVLGALVGPQFLAILVLYAGIATAYSLGLKRLVIADITILAGLYTLRIVAGGVATDIRLSIWLLAFSMFLFVALAAIKRLAELVEIDSSPQARVPGRAYRTNDLPFVATLAVASGHVAILILALYINSADFMLLYTTPAALWVACLVLYFWTMRLVLMAYLGQIIDDPIVYAVRDISSWTCAAILAAAVILASVEQPSLPWVSQ</sequence>
<feature type="transmembrane region" description="Helical" evidence="6">
    <location>
        <begin position="189"/>
        <end position="208"/>
    </location>
</feature>
<evidence type="ECO:0000256" key="1">
    <source>
        <dbReference type="ARBA" id="ARBA00004141"/>
    </source>
</evidence>
<feature type="transmembrane region" description="Helical" evidence="6">
    <location>
        <begin position="315"/>
        <end position="334"/>
    </location>
</feature>
<feature type="transmembrane region" description="Helical" evidence="6">
    <location>
        <begin position="215"/>
        <end position="236"/>
    </location>
</feature>